<comment type="caution">
    <text evidence="1">The sequence shown here is derived from an EMBL/GenBank/DDBJ whole genome shotgun (WGS) entry which is preliminary data.</text>
</comment>
<organism evidence="1 2">
    <name type="scientific">Caerostris darwini</name>
    <dbReference type="NCBI Taxonomy" id="1538125"/>
    <lineage>
        <taxon>Eukaryota</taxon>
        <taxon>Metazoa</taxon>
        <taxon>Ecdysozoa</taxon>
        <taxon>Arthropoda</taxon>
        <taxon>Chelicerata</taxon>
        <taxon>Arachnida</taxon>
        <taxon>Araneae</taxon>
        <taxon>Araneomorphae</taxon>
        <taxon>Entelegynae</taxon>
        <taxon>Araneoidea</taxon>
        <taxon>Araneidae</taxon>
        <taxon>Caerostris</taxon>
    </lineage>
</organism>
<sequence>MMAADGNRVKYKVDEGGNKGKRPKIFNGTVIGTLGLGAPIQCAGTFGLGKGLIAAPVVTTVSSWRTPINHVASAASIVAAAPIILCNGLIADRVVGNGILANGLIGSELIVNKVVGNGILIKGLIADNELSGKGLIANRVVCKV</sequence>
<evidence type="ECO:0000313" key="1">
    <source>
        <dbReference type="EMBL" id="GIX94729.1"/>
    </source>
</evidence>
<reference evidence="1 2" key="1">
    <citation type="submission" date="2021-06" db="EMBL/GenBank/DDBJ databases">
        <title>Caerostris darwini draft genome.</title>
        <authorList>
            <person name="Kono N."/>
            <person name="Arakawa K."/>
        </authorList>
    </citation>
    <scope>NUCLEOTIDE SEQUENCE [LARGE SCALE GENOMIC DNA]</scope>
</reference>
<dbReference type="AlphaFoldDB" id="A0AAV4PDQ8"/>
<accession>A0AAV4PDQ8</accession>
<protein>
    <submittedName>
        <fullName evidence="1">Uncharacterized protein</fullName>
    </submittedName>
</protein>
<dbReference type="EMBL" id="BPLQ01002641">
    <property type="protein sequence ID" value="GIX94729.1"/>
    <property type="molecule type" value="Genomic_DNA"/>
</dbReference>
<keyword evidence="2" id="KW-1185">Reference proteome</keyword>
<dbReference type="Proteomes" id="UP001054837">
    <property type="component" value="Unassembled WGS sequence"/>
</dbReference>
<evidence type="ECO:0000313" key="2">
    <source>
        <dbReference type="Proteomes" id="UP001054837"/>
    </source>
</evidence>
<proteinExistence type="predicted"/>
<name>A0AAV4PDQ8_9ARAC</name>
<gene>
    <name evidence="1" type="ORF">CDAR_370121</name>
</gene>